<dbReference type="EMBL" id="JAPZBS010000002">
    <property type="protein sequence ID" value="KAJ5381731.1"/>
    <property type="molecule type" value="Genomic_DNA"/>
</dbReference>
<feature type="region of interest" description="Disordered" evidence="1">
    <location>
        <begin position="1"/>
        <end position="63"/>
    </location>
</feature>
<comment type="caution">
    <text evidence="2">The sequence shown here is derived from an EMBL/GenBank/DDBJ whole genome shotgun (WGS) entry which is preliminary data.</text>
</comment>
<evidence type="ECO:0000313" key="2">
    <source>
        <dbReference type="EMBL" id="KAJ5381731.1"/>
    </source>
</evidence>
<dbReference type="GeneID" id="81436267"/>
<reference evidence="2" key="2">
    <citation type="journal article" date="2023" name="IMA Fungus">
        <title>Comparative genomic study of the Penicillium genus elucidates a diverse pangenome and 15 lateral gene transfer events.</title>
        <authorList>
            <person name="Petersen C."/>
            <person name="Sorensen T."/>
            <person name="Nielsen M.R."/>
            <person name="Sondergaard T.E."/>
            <person name="Sorensen J.L."/>
            <person name="Fitzpatrick D.A."/>
            <person name="Frisvad J.C."/>
            <person name="Nielsen K.L."/>
        </authorList>
    </citation>
    <scope>NUCLEOTIDE SEQUENCE</scope>
    <source>
        <strain evidence="2">IBT 29864</strain>
    </source>
</reference>
<feature type="region of interest" description="Disordered" evidence="1">
    <location>
        <begin position="185"/>
        <end position="236"/>
    </location>
</feature>
<protein>
    <submittedName>
        <fullName evidence="2">Uncharacterized protein</fullName>
    </submittedName>
</protein>
<sequence length="446" mass="49300">MERKLSQKALRMRQRFTFSRGRDRAATMPPSGATSTPSSRPRSATTPISSHTTSSSSSTDRTRYFQFDDEPGYFRPASPLLNRQSVSEDLEDDIKQACALLVQSVDRGLPIWPSLQVEHRPDTTTTIATAKVSSPTTSRFYYQGASMSPSAVDNQIKLPSEKMHDSGVAFQPSAASAGAGRFYGSQLSTSRHEENYQDTQRGRTRSRGQSFNTEATPVSRSQSRSRSRSLSPDMFPYSPPQVDTLWPHVKDIYFESSDGLFPETETETETETEIEKEIHVDAHSTANTLGVEGMTWLRASLDIPHLKKSASINVNVTAMPTAAPRRFYSTRQLRGKECGYTTASAGWQLPHSRTPSVDDAASLRSFSSAEDEEGVPHRDFYQLRRSVSSGGLQGGHQQRLDPVYAIVSGGQSRRRKASHLLKKLAGLGRRKDVDGGFEGRRVAIAV</sequence>
<name>A0A9W9VJI7_9EURO</name>
<dbReference type="AlphaFoldDB" id="A0A9W9VJI7"/>
<organism evidence="2 3">
    <name type="scientific">Penicillium cataractarum</name>
    <dbReference type="NCBI Taxonomy" id="2100454"/>
    <lineage>
        <taxon>Eukaryota</taxon>
        <taxon>Fungi</taxon>
        <taxon>Dikarya</taxon>
        <taxon>Ascomycota</taxon>
        <taxon>Pezizomycotina</taxon>
        <taxon>Eurotiomycetes</taxon>
        <taxon>Eurotiomycetidae</taxon>
        <taxon>Eurotiales</taxon>
        <taxon>Aspergillaceae</taxon>
        <taxon>Penicillium</taxon>
    </lineage>
</organism>
<reference evidence="2" key="1">
    <citation type="submission" date="2022-11" db="EMBL/GenBank/DDBJ databases">
        <authorList>
            <person name="Petersen C."/>
        </authorList>
    </citation>
    <scope>NUCLEOTIDE SEQUENCE</scope>
    <source>
        <strain evidence="2">IBT 29864</strain>
    </source>
</reference>
<feature type="compositionally biased region" description="Low complexity" evidence="1">
    <location>
        <begin position="26"/>
        <end position="59"/>
    </location>
</feature>
<dbReference type="Proteomes" id="UP001147782">
    <property type="component" value="Unassembled WGS sequence"/>
</dbReference>
<proteinExistence type="predicted"/>
<evidence type="ECO:0000313" key="3">
    <source>
        <dbReference type="Proteomes" id="UP001147782"/>
    </source>
</evidence>
<keyword evidence="3" id="KW-1185">Reference proteome</keyword>
<accession>A0A9W9VJI7</accession>
<gene>
    <name evidence="2" type="ORF">N7496_004159</name>
</gene>
<dbReference type="RefSeq" id="XP_056559302.1">
    <property type="nucleotide sequence ID" value="XM_056697090.1"/>
</dbReference>
<dbReference type="OrthoDB" id="4188313at2759"/>
<feature type="compositionally biased region" description="Polar residues" evidence="1">
    <location>
        <begin position="207"/>
        <end position="218"/>
    </location>
</feature>
<evidence type="ECO:0000256" key="1">
    <source>
        <dbReference type="SAM" id="MobiDB-lite"/>
    </source>
</evidence>
<feature type="compositionally biased region" description="Low complexity" evidence="1">
    <location>
        <begin position="219"/>
        <end position="231"/>
    </location>
</feature>